<dbReference type="SUPFAM" id="SSF50129">
    <property type="entry name" value="GroES-like"/>
    <property type="match status" value="1"/>
</dbReference>
<dbReference type="Gene3D" id="3.90.180.10">
    <property type="entry name" value="Medium-chain alcohol dehydrogenases, catalytic domain"/>
    <property type="match status" value="1"/>
</dbReference>
<dbReference type="EMBL" id="MU007026">
    <property type="protein sequence ID" value="KAF2432379.1"/>
    <property type="molecule type" value="Genomic_DNA"/>
</dbReference>
<dbReference type="InterPro" id="IPR020843">
    <property type="entry name" value="ER"/>
</dbReference>
<reference evidence="2" key="1">
    <citation type="journal article" date="2020" name="Stud. Mycol.">
        <title>101 Dothideomycetes genomes: a test case for predicting lifestyles and emergence of pathogens.</title>
        <authorList>
            <person name="Haridas S."/>
            <person name="Albert R."/>
            <person name="Binder M."/>
            <person name="Bloem J."/>
            <person name="Labutti K."/>
            <person name="Salamov A."/>
            <person name="Andreopoulos B."/>
            <person name="Baker S."/>
            <person name="Barry K."/>
            <person name="Bills G."/>
            <person name="Bluhm B."/>
            <person name="Cannon C."/>
            <person name="Castanera R."/>
            <person name="Culley D."/>
            <person name="Daum C."/>
            <person name="Ezra D."/>
            <person name="Gonzalez J."/>
            <person name="Henrissat B."/>
            <person name="Kuo A."/>
            <person name="Liang C."/>
            <person name="Lipzen A."/>
            <person name="Lutzoni F."/>
            <person name="Magnuson J."/>
            <person name="Mondo S."/>
            <person name="Nolan M."/>
            <person name="Ohm R."/>
            <person name="Pangilinan J."/>
            <person name="Park H.-J."/>
            <person name="Ramirez L."/>
            <person name="Alfaro M."/>
            <person name="Sun H."/>
            <person name="Tritt A."/>
            <person name="Yoshinaga Y."/>
            <person name="Zwiers L.-H."/>
            <person name="Turgeon B."/>
            <person name="Goodwin S."/>
            <person name="Spatafora J."/>
            <person name="Crous P."/>
            <person name="Grigoriev I."/>
        </authorList>
    </citation>
    <scope>NUCLEOTIDE SEQUENCE</scope>
    <source>
        <strain evidence="2">CBS 130266</strain>
    </source>
</reference>
<dbReference type="CDD" id="cd05289">
    <property type="entry name" value="MDR_like_2"/>
    <property type="match status" value="1"/>
</dbReference>
<protein>
    <submittedName>
        <fullName evidence="2">NAD(P)-binding protein</fullName>
    </submittedName>
</protein>
<dbReference type="InterPro" id="IPR013149">
    <property type="entry name" value="ADH-like_C"/>
</dbReference>
<dbReference type="SMART" id="SM00829">
    <property type="entry name" value="PKS_ER"/>
    <property type="match status" value="1"/>
</dbReference>
<dbReference type="GO" id="GO:0005739">
    <property type="term" value="C:mitochondrion"/>
    <property type="evidence" value="ECO:0007669"/>
    <property type="project" value="TreeGrafter"/>
</dbReference>
<feature type="domain" description="Enoyl reductase (ER)" evidence="1">
    <location>
        <begin position="16"/>
        <end position="299"/>
    </location>
</feature>
<accession>A0A9P4TZD3</accession>
<dbReference type="InterPro" id="IPR036291">
    <property type="entry name" value="NAD(P)-bd_dom_sf"/>
</dbReference>
<sequence>MAKFKAWTYTTPGYPQCLSQTTLSLPEILSTTELLVQVEAAAVNPVDIQLMNVPLWSLPYLNYVKGVGCDFAGTVLKAGEESSFSVGDEVFGLIMAPGIGTVGEIAIVDTKSCVVLKKPQDWSWVQAAALPLVWLTAWTCIASVESYIGETKTVAILGGSSATGMYTVFLAKERGWKVISTCSGRNIDFVKSMGASEVVDYTQESVPDRIRAAKPDAIIDCVGGTECLGIAKRYVTIVGDKTSRNTMGGSALYLTSPRMVLRWLYGKTGYGEVYDCIMLEGKKEYLEEATKLPQDMIVIDTSSAAFLTALLSASNPSGIHKCGL</sequence>
<keyword evidence="3" id="KW-1185">Reference proteome</keyword>
<dbReference type="PANTHER" id="PTHR11695">
    <property type="entry name" value="ALCOHOL DEHYDROGENASE RELATED"/>
    <property type="match status" value="1"/>
</dbReference>
<dbReference type="OrthoDB" id="201656at2759"/>
<evidence type="ECO:0000259" key="1">
    <source>
        <dbReference type="SMART" id="SM00829"/>
    </source>
</evidence>
<dbReference type="InterPro" id="IPR013154">
    <property type="entry name" value="ADH-like_N"/>
</dbReference>
<comment type="caution">
    <text evidence="2">The sequence shown here is derived from an EMBL/GenBank/DDBJ whole genome shotgun (WGS) entry which is preliminary data.</text>
</comment>
<gene>
    <name evidence="2" type="ORF">EJ08DRAFT_659057</name>
</gene>
<dbReference type="Proteomes" id="UP000800235">
    <property type="component" value="Unassembled WGS sequence"/>
</dbReference>
<proteinExistence type="predicted"/>
<dbReference type="InterPro" id="IPR050700">
    <property type="entry name" value="YIM1/Zinc_Alcohol_DH_Fams"/>
</dbReference>
<dbReference type="Pfam" id="PF08240">
    <property type="entry name" value="ADH_N"/>
    <property type="match status" value="1"/>
</dbReference>
<dbReference type="GO" id="GO:0016491">
    <property type="term" value="F:oxidoreductase activity"/>
    <property type="evidence" value="ECO:0007669"/>
    <property type="project" value="InterPro"/>
</dbReference>
<dbReference type="Gene3D" id="3.40.50.720">
    <property type="entry name" value="NAD(P)-binding Rossmann-like Domain"/>
    <property type="match status" value="1"/>
</dbReference>
<dbReference type="InterPro" id="IPR011032">
    <property type="entry name" value="GroES-like_sf"/>
</dbReference>
<organism evidence="2 3">
    <name type="scientific">Tothia fuscella</name>
    <dbReference type="NCBI Taxonomy" id="1048955"/>
    <lineage>
        <taxon>Eukaryota</taxon>
        <taxon>Fungi</taxon>
        <taxon>Dikarya</taxon>
        <taxon>Ascomycota</taxon>
        <taxon>Pezizomycotina</taxon>
        <taxon>Dothideomycetes</taxon>
        <taxon>Pleosporomycetidae</taxon>
        <taxon>Venturiales</taxon>
        <taxon>Cylindrosympodiaceae</taxon>
        <taxon>Tothia</taxon>
    </lineage>
</organism>
<evidence type="ECO:0000313" key="2">
    <source>
        <dbReference type="EMBL" id="KAF2432379.1"/>
    </source>
</evidence>
<name>A0A9P4TZD3_9PEZI</name>
<evidence type="ECO:0000313" key="3">
    <source>
        <dbReference type="Proteomes" id="UP000800235"/>
    </source>
</evidence>
<dbReference type="PANTHER" id="PTHR11695:SF647">
    <property type="entry name" value="ENOYL REDUCTASE (ER) DOMAIN-CONTAINING PROTEIN"/>
    <property type="match status" value="1"/>
</dbReference>
<dbReference type="AlphaFoldDB" id="A0A9P4TZD3"/>
<dbReference type="Pfam" id="PF00107">
    <property type="entry name" value="ADH_zinc_N"/>
    <property type="match status" value="1"/>
</dbReference>
<dbReference type="SUPFAM" id="SSF51735">
    <property type="entry name" value="NAD(P)-binding Rossmann-fold domains"/>
    <property type="match status" value="1"/>
</dbReference>